<evidence type="ECO:0000313" key="4">
    <source>
        <dbReference type="Proteomes" id="UP000268093"/>
    </source>
</evidence>
<dbReference type="Pfam" id="PF00169">
    <property type="entry name" value="PH"/>
    <property type="match status" value="1"/>
</dbReference>
<dbReference type="SMART" id="SM00233">
    <property type="entry name" value="PH"/>
    <property type="match status" value="2"/>
</dbReference>
<feature type="compositionally biased region" description="Low complexity" evidence="1">
    <location>
        <begin position="1322"/>
        <end position="1334"/>
    </location>
</feature>
<accession>A0A433DMQ4</accession>
<feature type="domain" description="PH" evidence="2">
    <location>
        <begin position="278"/>
        <end position="407"/>
    </location>
</feature>
<dbReference type="InterPro" id="IPR001849">
    <property type="entry name" value="PH_domain"/>
</dbReference>
<feature type="compositionally biased region" description="Acidic residues" evidence="1">
    <location>
        <begin position="563"/>
        <end position="583"/>
    </location>
</feature>
<feature type="region of interest" description="Disordered" evidence="1">
    <location>
        <begin position="1314"/>
        <end position="1386"/>
    </location>
</feature>
<feature type="region of interest" description="Disordered" evidence="1">
    <location>
        <begin position="794"/>
        <end position="843"/>
    </location>
</feature>
<feature type="compositionally biased region" description="Polar residues" evidence="1">
    <location>
        <begin position="693"/>
        <end position="711"/>
    </location>
</feature>
<evidence type="ECO:0000259" key="2">
    <source>
        <dbReference type="PROSITE" id="PS50003"/>
    </source>
</evidence>
<sequence>MSQTNPDPLQTTSETTVHAINNQLANVNINRQSPTTDIIDDGYPAPTHDSSQANLSHHFPGVPGFLEDQPIANASAVPSSLNIKPKIFRNADPSISETRPSRFVKPATTPLFHPEEVPADLQPVLKLYEHYNNKVYMEGYLYKMNDMTPEGRPFPTREWVKCYVELCGPILTFWEFDAVGDDRENGDAGALRPNYINITDSTVDINNSTQESPPRDHVFSLNSAGANRFFLQTVDERTLNRWVSAIRLSCFEIGKLHEIYTRTLLSRPSFKDILDKHSSRFEGYLQVRFTGTTEWQRYWVVVSDKRDEKKLFGKKSQASRGQCLFYETKKSKNPAMTLVNVYQAYAVYPETPQLVEKATILKVEGSLFGSIKASSPSESKSSSFVLLMAATNKEMASWLVASFDAFKLYGRPNALLGSYTEPTSMCFAQPAPEVDSGRLFLDLEEVEHIHMRGENLADVKMAFSDILQSKLQSQYQTLLPPPNNAYGRTFQGGDRGHDEFIHNHTMPGVPEILHAGPGNQRTGGQSLAPQIQPGSLRPSSSAEASRNRSVLKPLKKGRKVADSSEESDEESANEDDDDSEDESTLPGRRTSTSKTENILKPRPSTSTTRNAAFHQLPEDPAPSNSINSLMKGKKGAPVPSDSEEEDDDATIDSETLSTRNVRVKGITKGRPPPAPSDTEEDELESNVYDGDSSVGNELSSAASITRQQQSVAKKPESKHPFQVQQGAMPSQPPTGIYGNMSAYQHPSGMMWVGPSNAHGDSYQQPLGYSAYNAGYHQYPPEAVGRQSDGIIQQQRSVGSLSRPIKEESSNQKHIKRPTSIAASTATDLTEESRNEEEYDDNDGEIEEATSRAANENQAPTLEFGAAPKLDLDFSADMFNHFGRRPSDTEKQGVYSTANILTAEAPTYPDKDNTDYGEKDEPNENDDGWRRERRDSKDRRSSQQHEALKFGPADMRRSSSASGSRTSLTGSSVGSESNQQILPQAAYPQATHDLMRPRSPSPVGLNPNDRRWIARPPVNGPLLPSSASAYGDYEHSQGPPWDNETINDPRLMGRGGQGGMYYDDDDYQSVSGDFPRGSPGGARRGFRNEDTYSSYDYDEPRLRGQQVPGVGQNFVKQGSLLGMHMSEQWTAREQTEFARVTGQPLINVPIKPPEPQTGLVGMITQREQQRKIGGTSQRIADITGAMQQEVEREKSLEREREWRLMEQRQYMQQQQMMMMGAYGMMGMPMGGQYMGNMGVMPMGNQYLDPRYAMGMAQMPVGGPYLDPRLSMMSGAGMGGIGQVPMGMGGQYVDPRYGMFNAGNMGMGLVPGHNMPAGNMGNRSGSISGPSIPGAGTTSSDDEDDVPIGMVNSPLLPSRSLSPALGGSQVHHRGSFSVAKDSSGPTNT</sequence>
<dbReference type="Proteomes" id="UP000268093">
    <property type="component" value="Unassembled WGS sequence"/>
</dbReference>
<comment type="caution">
    <text evidence="3">The sequence shown here is derived from an EMBL/GenBank/DDBJ whole genome shotgun (WGS) entry which is preliminary data.</text>
</comment>
<proteinExistence type="predicted"/>
<dbReference type="PROSITE" id="PS50003">
    <property type="entry name" value="PH_DOMAIN"/>
    <property type="match status" value="2"/>
</dbReference>
<dbReference type="OrthoDB" id="5563754at2759"/>
<feature type="compositionally biased region" description="Basic and acidic residues" evidence="1">
    <location>
        <begin position="908"/>
        <end position="947"/>
    </location>
</feature>
<keyword evidence="4" id="KW-1185">Reference proteome</keyword>
<feature type="domain" description="PH" evidence="2">
    <location>
        <begin position="134"/>
        <end position="251"/>
    </location>
</feature>
<dbReference type="SUPFAM" id="SSF50729">
    <property type="entry name" value="PH domain-like"/>
    <property type="match status" value="1"/>
</dbReference>
<dbReference type="Gene3D" id="2.30.29.30">
    <property type="entry name" value="Pleckstrin-homology domain (PH domain)/Phosphotyrosine-binding domain (PTB)"/>
    <property type="match status" value="1"/>
</dbReference>
<feature type="compositionally biased region" description="Acidic residues" evidence="1">
    <location>
        <begin position="833"/>
        <end position="843"/>
    </location>
</feature>
<evidence type="ECO:0000256" key="1">
    <source>
        <dbReference type="SAM" id="MobiDB-lite"/>
    </source>
</evidence>
<reference evidence="3 4" key="1">
    <citation type="journal article" date="2018" name="New Phytol.">
        <title>Phylogenomics of Endogonaceae and evolution of mycorrhizas within Mucoromycota.</title>
        <authorList>
            <person name="Chang Y."/>
            <person name="Desiro A."/>
            <person name="Na H."/>
            <person name="Sandor L."/>
            <person name="Lipzen A."/>
            <person name="Clum A."/>
            <person name="Barry K."/>
            <person name="Grigoriev I.V."/>
            <person name="Martin F.M."/>
            <person name="Stajich J.E."/>
            <person name="Smith M.E."/>
            <person name="Bonito G."/>
            <person name="Spatafora J.W."/>
        </authorList>
    </citation>
    <scope>NUCLEOTIDE SEQUENCE [LARGE SCALE GENOMIC DNA]</scope>
    <source>
        <strain evidence="3 4">GMNB39</strain>
    </source>
</reference>
<gene>
    <name evidence="3" type="ORF">BC936DRAFT_144130</name>
</gene>
<organism evidence="3 4">
    <name type="scientific">Jimgerdemannia flammicorona</name>
    <dbReference type="NCBI Taxonomy" id="994334"/>
    <lineage>
        <taxon>Eukaryota</taxon>
        <taxon>Fungi</taxon>
        <taxon>Fungi incertae sedis</taxon>
        <taxon>Mucoromycota</taxon>
        <taxon>Mucoromycotina</taxon>
        <taxon>Endogonomycetes</taxon>
        <taxon>Endogonales</taxon>
        <taxon>Endogonaceae</taxon>
        <taxon>Jimgerdemannia</taxon>
    </lineage>
</organism>
<dbReference type="Pfam" id="PF25381">
    <property type="entry name" value="PH_26"/>
    <property type="match status" value="1"/>
</dbReference>
<feature type="compositionally biased region" description="Polar residues" evidence="1">
    <location>
        <begin position="519"/>
        <end position="548"/>
    </location>
</feature>
<feature type="region of interest" description="Disordered" evidence="1">
    <location>
        <begin position="31"/>
        <end position="61"/>
    </location>
</feature>
<name>A0A433DMQ4_9FUNG</name>
<feature type="compositionally biased region" description="Low complexity" evidence="1">
    <location>
        <begin position="957"/>
        <end position="974"/>
    </location>
</feature>
<feature type="region of interest" description="Disordered" evidence="1">
    <location>
        <begin position="499"/>
        <end position="740"/>
    </location>
</feature>
<feature type="region of interest" description="Disordered" evidence="1">
    <location>
        <begin position="898"/>
        <end position="979"/>
    </location>
</feature>
<evidence type="ECO:0000313" key="3">
    <source>
        <dbReference type="EMBL" id="RUP51966.1"/>
    </source>
</evidence>
<protein>
    <recommendedName>
        <fullName evidence="2">PH domain-containing protein</fullName>
    </recommendedName>
</protein>
<dbReference type="InterPro" id="IPR011993">
    <property type="entry name" value="PH-like_dom_sf"/>
</dbReference>
<feature type="compositionally biased region" description="Low complexity" evidence="1">
    <location>
        <begin position="1351"/>
        <end position="1363"/>
    </location>
</feature>
<dbReference type="EMBL" id="RBNI01000304">
    <property type="protein sequence ID" value="RUP51966.1"/>
    <property type="molecule type" value="Genomic_DNA"/>
</dbReference>
<feature type="compositionally biased region" description="Acidic residues" evidence="1">
    <location>
        <begin position="641"/>
        <end position="651"/>
    </location>
</feature>
<dbReference type="InterPro" id="IPR058155">
    <property type="entry name" value="Skg3/CAF120-like_PH"/>
</dbReference>